<dbReference type="AlphaFoldDB" id="A0A380AY36"/>
<accession>A0A380AY36</accession>
<name>A0A380AY36_9GAMM</name>
<gene>
    <name evidence="1" type="ORF">NCTC11544_05266</name>
</gene>
<dbReference type="Proteomes" id="UP000255529">
    <property type="component" value="Unassembled WGS sequence"/>
</dbReference>
<evidence type="ECO:0000313" key="2">
    <source>
        <dbReference type="Proteomes" id="UP000255529"/>
    </source>
</evidence>
<dbReference type="EMBL" id="UGYN01000002">
    <property type="protein sequence ID" value="SUI90122.1"/>
    <property type="molecule type" value="Genomic_DNA"/>
</dbReference>
<evidence type="ECO:0000313" key="1">
    <source>
        <dbReference type="EMBL" id="SUI90122.1"/>
    </source>
</evidence>
<organism evidence="1 2">
    <name type="scientific">Serratia quinivorans</name>
    <dbReference type="NCBI Taxonomy" id="137545"/>
    <lineage>
        <taxon>Bacteria</taxon>
        <taxon>Pseudomonadati</taxon>
        <taxon>Pseudomonadota</taxon>
        <taxon>Gammaproteobacteria</taxon>
        <taxon>Enterobacterales</taxon>
        <taxon>Yersiniaceae</taxon>
        <taxon>Serratia</taxon>
    </lineage>
</organism>
<proteinExistence type="predicted"/>
<sequence length="32" mass="4081">MVEEQTMTLYLWNNRLKQRVRFSYWNELCVTQ</sequence>
<reference evidence="1 2" key="1">
    <citation type="submission" date="2018-06" db="EMBL/GenBank/DDBJ databases">
        <authorList>
            <consortium name="Pathogen Informatics"/>
            <person name="Doyle S."/>
        </authorList>
    </citation>
    <scope>NUCLEOTIDE SEQUENCE [LARGE SCALE GENOMIC DNA]</scope>
    <source>
        <strain evidence="1 2">NCTC11544</strain>
    </source>
</reference>
<protein>
    <submittedName>
        <fullName evidence="1">Uncharacterized protein</fullName>
    </submittedName>
</protein>